<evidence type="ECO:0000259" key="1">
    <source>
        <dbReference type="Pfam" id="PF10091"/>
    </source>
</evidence>
<evidence type="ECO:0000313" key="3">
    <source>
        <dbReference type="Proteomes" id="UP001165488"/>
    </source>
</evidence>
<proteinExistence type="predicted"/>
<dbReference type="Gene3D" id="1.50.10.140">
    <property type="match status" value="1"/>
</dbReference>
<dbReference type="InterPro" id="IPR019282">
    <property type="entry name" value="Glycoamylase-like_cons_dom"/>
</dbReference>
<gene>
    <name evidence="2" type="ORF">MM236_08800</name>
</gene>
<feature type="domain" description="Glycoamylase-like" evidence="1">
    <location>
        <begin position="215"/>
        <end position="436"/>
    </location>
</feature>
<dbReference type="PROSITE" id="PS51257">
    <property type="entry name" value="PROKAR_LIPOPROTEIN"/>
    <property type="match status" value="1"/>
</dbReference>
<dbReference type="InterPro" id="IPR016883">
    <property type="entry name" value="UCP028431"/>
</dbReference>
<dbReference type="Proteomes" id="UP001165488">
    <property type="component" value="Unassembled WGS sequence"/>
</dbReference>
<protein>
    <submittedName>
        <fullName evidence="2">Beta-glucosidase</fullName>
    </submittedName>
</protein>
<name>A0ABS9UNT2_9BACT</name>
<evidence type="ECO:0000313" key="2">
    <source>
        <dbReference type="EMBL" id="MCH7398085.1"/>
    </source>
</evidence>
<keyword evidence="3" id="KW-1185">Reference proteome</keyword>
<dbReference type="Pfam" id="PF10091">
    <property type="entry name" value="Glycoamylase"/>
    <property type="match status" value="1"/>
</dbReference>
<dbReference type="EMBL" id="JAKZGS010000005">
    <property type="protein sequence ID" value="MCH7398085.1"/>
    <property type="molecule type" value="Genomic_DNA"/>
</dbReference>
<dbReference type="RefSeq" id="WP_241274596.1">
    <property type="nucleotide sequence ID" value="NZ_JAKZGS010000005.1"/>
</dbReference>
<accession>A0ABS9UNT2</accession>
<organism evidence="2 3">
    <name type="scientific">Belliella calami</name>
    <dbReference type="NCBI Taxonomy" id="2923436"/>
    <lineage>
        <taxon>Bacteria</taxon>
        <taxon>Pseudomonadati</taxon>
        <taxon>Bacteroidota</taxon>
        <taxon>Cytophagia</taxon>
        <taxon>Cytophagales</taxon>
        <taxon>Cyclobacteriaceae</taxon>
        <taxon>Belliella</taxon>
    </lineage>
</organism>
<dbReference type="PIRSF" id="PIRSF028431">
    <property type="entry name" value="UCP028431"/>
    <property type="match status" value="1"/>
</dbReference>
<sequence length="453" mass="52038">MKKLSLAILSILFFAASCNQKNKEQEVIELETTKISDDSLMTLVQYRTFQYFWEGAEPTSGLARERVHLDGDYPENDENVVTTGGSGFGVMAILVGIERGFITRKEGFDRLNHIVDYLGKAERFHGIWSHWIHGETGKVKPFGFDDDGGDIVESAFLIQGLLTVRQYFHDGNEEEKAMALKITQLYEEMEWTWHKKKDENVLLWHWSPQYDFKRNHGLRGYDETLIAYILAASSPTYTIDPVLYHEGWARKGAIKNETEPYGHLLELKHNGAEELGGPLFWAHYSFVGLDPRDLKDQYADYWRHNVNHTLANRAWCIENPKGYKGYGQNSWGLTASYSVNGYAAHAPGENKDKGVISPTAALSSFPYTPEHSMEAMRFWYEEYGEKLFGKYGFYDAFSETEDWFPQRYLAIDQGPIVVMIENHRTGLLWDLFMSSPEIKVGLERLGFESPQLK</sequence>
<comment type="caution">
    <text evidence="2">The sequence shown here is derived from an EMBL/GenBank/DDBJ whole genome shotgun (WGS) entry which is preliminary data.</text>
</comment>
<reference evidence="2" key="1">
    <citation type="submission" date="2022-03" db="EMBL/GenBank/DDBJ databases">
        <title>De novo assembled genomes of Belliella spp. (Cyclobacteriaceae) strains.</title>
        <authorList>
            <person name="Szabo A."/>
            <person name="Korponai K."/>
            <person name="Felfoldi T."/>
        </authorList>
    </citation>
    <scope>NUCLEOTIDE SEQUENCE</scope>
    <source>
        <strain evidence="2">DSM 107340</strain>
    </source>
</reference>